<dbReference type="Gene3D" id="2.60.40.3500">
    <property type="match status" value="1"/>
</dbReference>
<dbReference type="PANTHER" id="PTHR30404:SF0">
    <property type="entry name" value="N-ACETYLMURAMOYL-L-ALANINE AMIDASE AMIC"/>
    <property type="match status" value="1"/>
</dbReference>
<feature type="domain" description="MurNAc-LAA" evidence="11">
    <location>
        <begin position="215"/>
        <end position="373"/>
    </location>
</feature>
<dbReference type="EC" id="3.5.1.28" evidence="4"/>
<keyword evidence="13" id="KW-1185">Reference proteome</keyword>
<proteinExistence type="inferred from homology"/>
<dbReference type="EMBL" id="QUZT01000067">
    <property type="protein sequence ID" value="TFY87708.1"/>
    <property type="molecule type" value="Genomic_DNA"/>
</dbReference>
<evidence type="ECO:0000256" key="6">
    <source>
        <dbReference type="ARBA" id="ARBA00022764"/>
    </source>
</evidence>
<dbReference type="Pfam" id="PF01520">
    <property type="entry name" value="Amidase_3"/>
    <property type="match status" value="1"/>
</dbReference>
<evidence type="ECO:0000256" key="3">
    <source>
        <dbReference type="ARBA" id="ARBA00010860"/>
    </source>
</evidence>
<dbReference type="SMART" id="SM00646">
    <property type="entry name" value="Ami_3"/>
    <property type="match status" value="1"/>
</dbReference>
<evidence type="ECO:0000313" key="12">
    <source>
        <dbReference type="EMBL" id="TFY87708.1"/>
    </source>
</evidence>
<evidence type="ECO:0000313" key="13">
    <source>
        <dbReference type="Proteomes" id="UP000297734"/>
    </source>
</evidence>
<gene>
    <name evidence="12" type="ORF">DYL61_25735</name>
</gene>
<dbReference type="Gene3D" id="3.40.630.40">
    <property type="entry name" value="Zn-dependent exopeptidases"/>
    <property type="match status" value="1"/>
</dbReference>
<evidence type="ECO:0000256" key="9">
    <source>
        <dbReference type="ARBA" id="ARBA00074581"/>
    </source>
</evidence>
<evidence type="ECO:0000256" key="2">
    <source>
        <dbReference type="ARBA" id="ARBA00004418"/>
    </source>
</evidence>
<dbReference type="Pfam" id="PF11741">
    <property type="entry name" value="AMIN"/>
    <property type="match status" value="1"/>
</dbReference>
<dbReference type="PANTHER" id="PTHR30404">
    <property type="entry name" value="N-ACETYLMURAMOYL-L-ALANINE AMIDASE"/>
    <property type="match status" value="1"/>
</dbReference>
<keyword evidence="5 10" id="KW-0732">Signal</keyword>
<accession>A0A4Z0AP36</accession>
<dbReference type="InterPro" id="IPR021731">
    <property type="entry name" value="AMIN_dom"/>
</dbReference>
<keyword evidence="6" id="KW-0574">Periplasm</keyword>
<sequence>MNRRHLLQLLIAGIALPSPLYASAKERITNIRAWHDQEKMRLVLDLSGPLPYRTFELDSPKRLILDLDNALLNASLDDLQLDGSVITSIRTGIQAQGTRMVLDLAGTVEATSFILPPGDGRGHRLVVDLIAKSAMPPLNAPPAQVKDVRQRDIVVVIDAGHGGKDPGAVGAKGEKEKVVALAIARQLAQKINNQKGFKAQLVRNTDMFIPLRKRVEIARKHNADMFISIHADAAPRKSASGASVFALSENGATSTTASWMAKRENSADLIGARDVLSLKDKDPVLAGVILDMSLTSTIATSLDIGKTILGNLGKVAGIHQKRVEQAGFAVLKSPDIPSILVETGFISNANDCRQLTDPRHQKRVAESILTGIKSHFFSNPL</sequence>
<keyword evidence="7" id="KW-0378">Hydrolase</keyword>
<evidence type="ECO:0000256" key="1">
    <source>
        <dbReference type="ARBA" id="ARBA00001561"/>
    </source>
</evidence>
<evidence type="ECO:0000256" key="5">
    <source>
        <dbReference type="ARBA" id="ARBA00022729"/>
    </source>
</evidence>
<evidence type="ECO:0000256" key="8">
    <source>
        <dbReference type="ARBA" id="ARBA00023316"/>
    </source>
</evidence>
<reference evidence="12 13" key="1">
    <citation type="journal article" date="2019" name="Syst. Appl. Microbiol.">
        <title>New species of pathogenic Pseudomonas isolated from citrus in Tunisia: Proposal of Pseudomonas kairouanensis sp. nov. and Pseudomonas nabeulensis sp. nov.</title>
        <authorList>
            <person name="Oueslati M."/>
            <person name="Mulet M."/>
            <person name="Gomila M."/>
            <person name="Berge O."/>
            <person name="Hajlaoui M.R."/>
            <person name="Lalucat J."/>
            <person name="Sadfi-Zouaoui N."/>
            <person name="Garcia-Valdes E."/>
        </authorList>
    </citation>
    <scope>NUCLEOTIDE SEQUENCE [LARGE SCALE GENOMIC DNA]</scope>
    <source>
        <strain evidence="12 13">E10B</strain>
    </source>
</reference>
<feature type="signal peptide" evidence="10">
    <location>
        <begin position="1"/>
        <end position="24"/>
    </location>
</feature>
<dbReference type="OrthoDB" id="9806267at2"/>
<dbReference type="InterPro" id="IPR050695">
    <property type="entry name" value="N-acetylmuramoyl_amidase_3"/>
</dbReference>
<keyword evidence="8" id="KW-0961">Cell wall biogenesis/degradation</keyword>
<name>A0A4Z0AP36_9PSED</name>
<comment type="caution">
    <text evidence="12">The sequence shown here is derived from an EMBL/GenBank/DDBJ whole genome shotgun (WGS) entry which is preliminary data.</text>
</comment>
<comment type="similarity">
    <text evidence="3">Belongs to the N-acetylmuramoyl-L-alanine amidase 3 family.</text>
</comment>
<evidence type="ECO:0000256" key="4">
    <source>
        <dbReference type="ARBA" id="ARBA00011901"/>
    </source>
</evidence>
<comment type="subcellular location">
    <subcellularLocation>
        <location evidence="2">Periplasm</location>
    </subcellularLocation>
</comment>
<dbReference type="GO" id="GO:0009253">
    <property type="term" value="P:peptidoglycan catabolic process"/>
    <property type="evidence" value="ECO:0007669"/>
    <property type="project" value="InterPro"/>
</dbReference>
<evidence type="ECO:0000259" key="11">
    <source>
        <dbReference type="SMART" id="SM00646"/>
    </source>
</evidence>
<protein>
    <recommendedName>
        <fullName evidence="9">N-acetylmuramoyl-L-alanine amidase AmiC</fullName>
        <ecNumber evidence="4">3.5.1.28</ecNumber>
    </recommendedName>
</protein>
<dbReference type="SUPFAM" id="SSF53187">
    <property type="entry name" value="Zn-dependent exopeptidases"/>
    <property type="match status" value="1"/>
</dbReference>
<organism evidence="12 13">
    <name type="scientific">Pseudomonas nabeulensis</name>
    <dbReference type="NCBI Taxonomy" id="2293833"/>
    <lineage>
        <taxon>Bacteria</taxon>
        <taxon>Pseudomonadati</taxon>
        <taxon>Pseudomonadota</taxon>
        <taxon>Gammaproteobacteria</taxon>
        <taxon>Pseudomonadales</taxon>
        <taxon>Pseudomonadaceae</taxon>
        <taxon>Pseudomonas</taxon>
    </lineage>
</organism>
<comment type="catalytic activity">
    <reaction evidence="1">
        <text>Hydrolyzes the link between N-acetylmuramoyl residues and L-amino acid residues in certain cell-wall glycopeptides.</text>
        <dbReference type="EC" id="3.5.1.28"/>
    </reaction>
</comment>
<dbReference type="RefSeq" id="WP_135310669.1">
    <property type="nucleotide sequence ID" value="NZ_QUZT01000067.1"/>
</dbReference>
<dbReference type="GO" id="GO:0030288">
    <property type="term" value="C:outer membrane-bounded periplasmic space"/>
    <property type="evidence" value="ECO:0007669"/>
    <property type="project" value="TreeGrafter"/>
</dbReference>
<dbReference type="CDD" id="cd02696">
    <property type="entry name" value="MurNAc-LAA"/>
    <property type="match status" value="1"/>
</dbReference>
<dbReference type="InterPro" id="IPR002508">
    <property type="entry name" value="MurNAc-LAA_cat"/>
</dbReference>
<dbReference type="FunFam" id="3.40.630.40:FF:000001">
    <property type="entry name" value="N-acetylmuramoyl-L-alanine amidase"/>
    <property type="match status" value="1"/>
</dbReference>
<dbReference type="AlphaFoldDB" id="A0A4Z0AP36"/>
<dbReference type="GO" id="GO:0008745">
    <property type="term" value="F:N-acetylmuramoyl-L-alanine amidase activity"/>
    <property type="evidence" value="ECO:0007669"/>
    <property type="project" value="UniProtKB-EC"/>
</dbReference>
<dbReference type="Proteomes" id="UP000297734">
    <property type="component" value="Unassembled WGS sequence"/>
</dbReference>
<feature type="chain" id="PRO_5021506900" description="N-acetylmuramoyl-L-alanine amidase AmiC" evidence="10">
    <location>
        <begin position="25"/>
        <end position="381"/>
    </location>
</feature>
<dbReference type="GO" id="GO:0071555">
    <property type="term" value="P:cell wall organization"/>
    <property type="evidence" value="ECO:0007669"/>
    <property type="project" value="UniProtKB-KW"/>
</dbReference>
<evidence type="ECO:0000256" key="7">
    <source>
        <dbReference type="ARBA" id="ARBA00022801"/>
    </source>
</evidence>
<evidence type="ECO:0000256" key="10">
    <source>
        <dbReference type="SAM" id="SignalP"/>
    </source>
</evidence>